<reference evidence="3 4" key="1">
    <citation type="submission" date="2018-06" db="EMBL/GenBank/DDBJ databases">
        <title>Genomic Encyclopedia of Archaeal and Bacterial Type Strains, Phase II (KMG-II): from individual species to whole genera.</title>
        <authorList>
            <person name="Goeker M."/>
        </authorList>
    </citation>
    <scope>NUCLEOTIDE SEQUENCE [LARGE SCALE GENOMIC DNA]</scope>
    <source>
        <strain evidence="3 4">KACC 16626</strain>
    </source>
</reference>
<protein>
    <submittedName>
        <fullName evidence="3">AAA domain-containing protein</fullName>
    </submittedName>
</protein>
<dbReference type="GO" id="GO:0006302">
    <property type="term" value="P:double-strand break repair"/>
    <property type="evidence" value="ECO:0007669"/>
    <property type="project" value="TreeGrafter"/>
</dbReference>
<keyword evidence="1" id="KW-0175">Coiled coil</keyword>
<dbReference type="InterPro" id="IPR027417">
    <property type="entry name" value="P-loop_NTPase"/>
</dbReference>
<sequence length="856" mass="99236">MELNNHIWEWSLQLPKWQNDLIRRLYQKSVLDSEELKEVIDNILYENGFTDKNFNITPLEESHIPNKNPKDVVKITSLKNLQHIAAIDSEYGIQFSPDGLTVIYGENSAGKSSYAKVLKQACRAVDEKTKIYPNIYKSGTATSTADIYTQQNGSENIIKRIVNTAPESQLTSISIFDTDCARVYAQSENEVVFIPTEFKIFDVLATLQTEIRHRLLLSKEALLKTMPTFNELTSSSKVENFINSITYQTKDKDVRGNCIFTKEDQTRLEQISSDLKVLSHSNPLKVAQELQRNISDITNLKNTLQNINQELSNGKVKDFIFLNQRYLDSKATLEALTHEAFEEQPLNEVGSNPWKKLWQTAKQYHEIAYPQHAFPNVENDAKCLLCQQDLKEDARIRLTRFEEFMNDSISQETRQLHEERRQLLSKFKLLPFTKVTDSSVRTYLYIDSPELDMKIELFIQSAVKIVAQLQSVENDIRIELEDVPLLESFPIKELDDWLQVKCIELEHLKSLVQQDNSAELKAEQYELISKEQVFKRIEDVYNLIKTLQQVDKFDKAIKSLDTTKLTRKYNELSNSLLTDKFKEEIENELKQLRREHILFKLNSRGVKGKTTLKLSLESSTKININEILSEGEQKVLSLAFFLAEISSMHSNGGIILDDPVSSLDHSRRDYVAKRLIVEAKRRQVIIFTHDIVFLHTLQKYAKLYEVNASYCSIRRHGQRAGIAKPEMPWITLSTSKRIGYLKNELPKLKKQESQLDPDIYYRNAKTWYMLLRESWERAVEELLLNGVVERFDSAVQTQRLNKIKFTDEIVQLVNEGMTKSSTYVHDESHAIGRIIPSNDEMIEDLNNLEYFSKLFK</sequence>
<dbReference type="Gene3D" id="3.40.50.300">
    <property type="entry name" value="P-loop containing nucleotide triphosphate hydrolases"/>
    <property type="match status" value="2"/>
</dbReference>
<dbReference type="PANTHER" id="PTHR32182:SF0">
    <property type="entry name" value="DNA REPLICATION AND REPAIR PROTEIN RECF"/>
    <property type="match status" value="1"/>
</dbReference>
<dbReference type="GO" id="GO:0000731">
    <property type="term" value="P:DNA synthesis involved in DNA repair"/>
    <property type="evidence" value="ECO:0007669"/>
    <property type="project" value="TreeGrafter"/>
</dbReference>
<dbReference type="Pfam" id="PF13166">
    <property type="entry name" value="AAA_13"/>
    <property type="match status" value="1"/>
</dbReference>
<evidence type="ECO:0000313" key="3">
    <source>
        <dbReference type="EMBL" id="PYF02656.1"/>
    </source>
</evidence>
<keyword evidence="4" id="KW-1185">Reference proteome</keyword>
<organism evidence="3 4">
    <name type="scientific">Ureibacillus chungkukjangi</name>
    <dbReference type="NCBI Taxonomy" id="1202712"/>
    <lineage>
        <taxon>Bacteria</taxon>
        <taxon>Bacillati</taxon>
        <taxon>Bacillota</taxon>
        <taxon>Bacilli</taxon>
        <taxon>Bacillales</taxon>
        <taxon>Caryophanaceae</taxon>
        <taxon>Ureibacillus</taxon>
    </lineage>
</organism>
<dbReference type="RefSeq" id="WP_181418109.1">
    <property type="nucleotide sequence ID" value="NZ_CP085009.1"/>
</dbReference>
<evidence type="ECO:0000313" key="4">
    <source>
        <dbReference type="Proteomes" id="UP000247416"/>
    </source>
</evidence>
<dbReference type="EMBL" id="QJTJ01000038">
    <property type="protein sequence ID" value="PYF02656.1"/>
    <property type="molecule type" value="Genomic_DNA"/>
</dbReference>
<dbReference type="Proteomes" id="UP000247416">
    <property type="component" value="Unassembled WGS sequence"/>
</dbReference>
<dbReference type="AlphaFoldDB" id="A0A318TDG2"/>
<accession>A0A318TDG2</accession>
<proteinExistence type="predicted"/>
<feature type="domain" description="Protein CR006 P-loop" evidence="2">
    <location>
        <begin position="102"/>
        <end position="722"/>
    </location>
</feature>
<dbReference type="SUPFAM" id="SSF52540">
    <property type="entry name" value="P-loop containing nucleoside triphosphate hydrolases"/>
    <property type="match status" value="1"/>
</dbReference>
<dbReference type="PANTHER" id="PTHR32182">
    <property type="entry name" value="DNA REPLICATION AND REPAIR PROTEIN RECF"/>
    <property type="match status" value="1"/>
</dbReference>
<evidence type="ECO:0000256" key="1">
    <source>
        <dbReference type="SAM" id="Coils"/>
    </source>
</evidence>
<feature type="coiled-coil region" evidence="1">
    <location>
        <begin position="287"/>
        <end position="317"/>
    </location>
</feature>
<comment type="caution">
    <text evidence="3">The sequence shown here is derived from an EMBL/GenBank/DDBJ whole genome shotgun (WGS) entry which is preliminary data.</text>
</comment>
<dbReference type="InterPro" id="IPR026866">
    <property type="entry name" value="CR006_AAA"/>
</dbReference>
<gene>
    <name evidence="3" type="ORF">BJ095_13811</name>
</gene>
<name>A0A318TDG2_9BACL</name>
<evidence type="ECO:0000259" key="2">
    <source>
        <dbReference type="Pfam" id="PF13166"/>
    </source>
</evidence>